<dbReference type="InterPro" id="IPR011330">
    <property type="entry name" value="Glyco_hydro/deAcase_b/a-brl"/>
</dbReference>
<organism evidence="2 3">
    <name type="scientific">Vogesella facilis</name>
    <dbReference type="NCBI Taxonomy" id="1655232"/>
    <lineage>
        <taxon>Bacteria</taxon>
        <taxon>Pseudomonadati</taxon>
        <taxon>Pseudomonadota</taxon>
        <taxon>Betaproteobacteria</taxon>
        <taxon>Neisseriales</taxon>
        <taxon>Chromobacteriaceae</taxon>
        <taxon>Vogesella</taxon>
    </lineage>
</organism>
<dbReference type="RefSeq" id="WP_386091798.1">
    <property type="nucleotide sequence ID" value="NZ_JBHRXN010000031.1"/>
</dbReference>
<sequence length="279" mass="31526">MTKPHTTHPQWPQQKSTAVSLTFDVDAEAGYLGESPSYARRLTSLSEGRFGVVRGVPRILALLRRHDIRATFFVPGYTAEQHPGVVELLLRDGHEIGHHGHMHLRSDKASPEAQTEEIERGLAALQRAGAPKPAGYRSSSWELTPETFELLLAHGFAYDSSCMGDDRPYYEQWNGRSILEIPVHWSLDDYPMFGWSIDNGGNFTHPRTLVDSWLAEYASARRDGRHTSFTMHPEVIGRGARFEQLERFVERLVADGDVWFARLDEVAAHVAPQLQREAK</sequence>
<dbReference type="PROSITE" id="PS51677">
    <property type="entry name" value="NODB"/>
    <property type="match status" value="1"/>
</dbReference>
<dbReference type="PANTHER" id="PTHR47561">
    <property type="entry name" value="POLYSACCHARIDE DEACETYLASE FAMILY PROTEIN (AFU_ORTHOLOGUE AFUA_6G05030)"/>
    <property type="match status" value="1"/>
</dbReference>
<feature type="domain" description="NodB homology" evidence="1">
    <location>
        <begin position="41"/>
        <end position="261"/>
    </location>
</feature>
<evidence type="ECO:0000259" key="1">
    <source>
        <dbReference type="PROSITE" id="PS51677"/>
    </source>
</evidence>
<dbReference type="SUPFAM" id="SSF88713">
    <property type="entry name" value="Glycoside hydrolase/deacetylase"/>
    <property type="match status" value="1"/>
</dbReference>
<dbReference type="Gene3D" id="3.20.20.370">
    <property type="entry name" value="Glycoside hydrolase/deacetylase"/>
    <property type="match status" value="1"/>
</dbReference>
<keyword evidence="3" id="KW-1185">Reference proteome</keyword>
<dbReference type="InterPro" id="IPR037950">
    <property type="entry name" value="PgdA-like"/>
</dbReference>
<name>A0ABV7RHK0_9NEIS</name>
<accession>A0ABV7RHK0</accession>
<dbReference type="InterPro" id="IPR002509">
    <property type="entry name" value="NODB_dom"/>
</dbReference>
<evidence type="ECO:0000313" key="2">
    <source>
        <dbReference type="EMBL" id="MFC3532776.1"/>
    </source>
</evidence>
<dbReference type="Pfam" id="PF01522">
    <property type="entry name" value="Polysacc_deac_1"/>
    <property type="match status" value="1"/>
</dbReference>
<evidence type="ECO:0000313" key="3">
    <source>
        <dbReference type="Proteomes" id="UP001595741"/>
    </source>
</evidence>
<reference evidence="3" key="1">
    <citation type="journal article" date="2019" name="Int. J. Syst. Evol. Microbiol.">
        <title>The Global Catalogue of Microorganisms (GCM) 10K type strain sequencing project: providing services to taxonomists for standard genome sequencing and annotation.</title>
        <authorList>
            <consortium name="The Broad Institute Genomics Platform"/>
            <consortium name="The Broad Institute Genome Sequencing Center for Infectious Disease"/>
            <person name="Wu L."/>
            <person name="Ma J."/>
        </authorList>
    </citation>
    <scope>NUCLEOTIDE SEQUENCE [LARGE SCALE GENOMIC DNA]</scope>
    <source>
        <strain evidence="3">KCTC 42742</strain>
    </source>
</reference>
<dbReference type="EMBL" id="JBHRXN010000031">
    <property type="protein sequence ID" value="MFC3532776.1"/>
    <property type="molecule type" value="Genomic_DNA"/>
</dbReference>
<gene>
    <name evidence="2" type="ORF">ACFOLG_11330</name>
</gene>
<dbReference type="CDD" id="cd10938">
    <property type="entry name" value="CE4_HpPgdA_like"/>
    <property type="match status" value="1"/>
</dbReference>
<dbReference type="PANTHER" id="PTHR47561:SF1">
    <property type="entry name" value="POLYSACCHARIDE DEACETYLASE FAMILY PROTEIN (AFU_ORTHOLOGUE AFUA_6G05030)"/>
    <property type="match status" value="1"/>
</dbReference>
<dbReference type="Proteomes" id="UP001595741">
    <property type="component" value="Unassembled WGS sequence"/>
</dbReference>
<protein>
    <submittedName>
        <fullName evidence="2">Polysaccharide deacetylase</fullName>
    </submittedName>
</protein>
<proteinExistence type="predicted"/>
<comment type="caution">
    <text evidence="2">The sequence shown here is derived from an EMBL/GenBank/DDBJ whole genome shotgun (WGS) entry which is preliminary data.</text>
</comment>